<name>A0A2B2KPU4_BACCE</name>
<proteinExistence type="predicted"/>
<evidence type="ECO:0000256" key="1">
    <source>
        <dbReference type="SAM" id="Phobius"/>
    </source>
</evidence>
<accession>A0A2B2KPU4</accession>
<dbReference type="Proteomes" id="UP000224386">
    <property type="component" value="Unassembled WGS sequence"/>
</dbReference>
<dbReference type="AlphaFoldDB" id="A0A2B2KPU4"/>
<reference evidence="2 3" key="1">
    <citation type="submission" date="2017-09" db="EMBL/GenBank/DDBJ databases">
        <title>Large-scale bioinformatics analysis of Bacillus genomes uncovers conserved roles of natural products in bacterial physiology.</title>
        <authorList>
            <consortium name="Agbiome Team Llc"/>
            <person name="Bleich R.M."/>
            <person name="Grubbs K.J."/>
            <person name="Santa Maria K.C."/>
            <person name="Allen S.E."/>
            <person name="Farag S."/>
            <person name="Shank E.A."/>
            <person name="Bowers A."/>
        </authorList>
    </citation>
    <scope>NUCLEOTIDE SEQUENCE [LARGE SCALE GENOMIC DNA]</scope>
    <source>
        <strain evidence="2 3">AFS070861</strain>
    </source>
</reference>
<dbReference type="EMBL" id="NVAP01000135">
    <property type="protein sequence ID" value="PFQ32132.1"/>
    <property type="molecule type" value="Genomic_DNA"/>
</dbReference>
<protein>
    <submittedName>
        <fullName evidence="2">Uncharacterized protein</fullName>
    </submittedName>
</protein>
<keyword evidence="1" id="KW-1133">Transmembrane helix</keyword>
<evidence type="ECO:0000313" key="3">
    <source>
        <dbReference type="Proteomes" id="UP000224386"/>
    </source>
</evidence>
<evidence type="ECO:0000313" key="2">
    <source>
        <dbReference type="EMBL" id="PFQ32132.1"/>
    </source>
</evidence>
<keyword evidence="1" id="KW-0472">Membrane</keyword>
<gene>
    <name evidence="2" type="ORF">COK05_30825</name>
</gene>
<organism evidence="2 3">
    <name type="scientific">Bacillus cereus</name>
    <dbReference type="NCBI Taxonomy" id="1396"/>
    <lineage>
        <taxon>Bacteria</taxon>
        <taxon>Bacillati</taxon>
        <taxon>Bacillota</taxon>
        <taxon>Bacilli</taxon>
        <taxon>Bacillales</taxon>
        <taxon>Bacillaceae</taxon>
        <taxon>Bacillus</taxon>
        <taxon>Bacillus cereus group</taxon>
    </lineage>
</organism>
<keyword evidence="1" id="KW-0812">Transmembrane</keyword>
<feature type="transmembrane region" description="Helical" evidence="1">
    <location>
        <begin position="21"/>
        <end position="44"/>
    </location>
</feature>
<comment type="caution">
    <text evidence="2">The sequence shown here is derived from an EMBL/GenBank/DDBJ whole genome shotgun (WGS) entry which is preliminary data.</text>
</comment>
<sequence>MRFAFLFDVRQTLLSDFRINNAILGKCGGFLWLFVLSVFAWGFWCDVSICNIRFGIHVELGTSSPLGM</sequence>